<dbReference type="Proteomes" id="UP000294257">
    <property type="component" value="Unassembled WGS sequence"/>
</dbReference>
<keyword evidence="3" id="KW-1185">Reference proteome</keyword>
<sequence length="146" mass="15826">MDGPDKRFQPHGGATAGGAGFAPASMKQMTDDADKLRDMAAKGSVAVDPVSAKGIADAYDQMVDEIYWIKIGMLTAGQHPKLGSSPYATRVAKYQHEAAESFLDTITQLETACKQCARAFRDAAKHYVERERDAVDTFNKAGRQGR</sequence>
<evidence type="ECO:0000256" key="1">
    <source>
        <dbReference type="SAM" id="MobiDB-lite"/>
    </source>
</evidence>
<dbReference type="OrthoDB" id="3622714at2"/>
<name>A0A4Q7KDE3_9PSEU</name>
<proteinExistence type="predicted"/>
<evidence type="ECO:0000313" key="2">
    <source>
        <dbReference type="EMBL" id="RZS30379.1"/>
    </source>
</evidence>
<feature type="region of interest" description="Disordered" evidence="1">
    <location>
        <begin position="1"/>
        <end position="35"/>
    </location>
</feature>
<organism evidence="2 3">
    <name type="scientific">Herbihabitans rhizosphaerae</name>
    <dbReference type="NCBI Taxonomy" id="1872711"/>
    <lineage>
        <taxon>Bacteria</taxon>
        <taxon>Bacillati</taxon>
        <taxon>Actinomycetota</taxon>
        <taxon>Actinomycetes</taxon>
        <taxon>Pseudonocardiales</taxon>
        <taxon>Pseudonocardiaceae</taxon>
        <taxon>Herbihabitans</taxon>
    </lineage>
</organism>
<dbReference type="AlphaFoldDB" id="A0A4Q7KDE3"/>
<gene>
    <name evidence="2" type="ORF">EV193_11777</name>
</gene>
<accession>A0A4Q7KDE3</accession>
<dbReference type="EMBL" id="SGWQ01000017">
    <property type="protein sequence ID" value="RZS30379.1"/>
    <property type="molecule type" value="Genomic_DNA"/>
</dbReference>
<dbReference type="RefSeq" id="WP_130348603.1">
    <property type="nucleotide sequence ID" value="NZ_SGWQ01000017.1"/>
</dbReference>
<reference evidence="2 3" key="1">
    <citation type="submission" date="2019-02" db="EMBL/GenBank/DDBJ databases">
        <title>Genomic Encyclopedia of Type Strains, Phase IV (KMG-IV): sequencing the most valuable type-strain genomes for metagenomic binning, comparative biology and taxonomic classification.</title>
        <authorList>
            <person name="Goeker M."/>
        </authorList>
    </citation>
    <scope>NUCLEOTIDE SEQUENCE [LARGE SCALE GENOMIC DNA]</scope>
    <source>
        <strain evidence="2 3">DSM 101727</strain>
    </source>
</reference>
<evidence type="ECO:0000313" key="3">
    <source>
        <dbReference type="Proteomes" id="UP000294257"/>
    </source>
</evidence>
<comment type="caution">
    <text evidence="2">The sequence shown here is derived from an EMBL/GenBank/DDBJ whole genome shotgun (WGS) entry which is preliminary data.</text>
</comment>
<protein>
    <submittedName>
        <fullName evidence="2">Uncharacterized protein</fullName>
    </submittedName>
</protein>